<comment type="subcellular location">
    <subcellularLocation>
        <location evidence="1">Membrane</location>
        <topology evidence="1">Multi-pass membrane protein</topology>
    </subcellularLocation>
</comment>
<dbReference type="InterPro" id="IPR039493">
    <property type="entry name" value="TMEM248/TMEM219"/>
</dbReference>
<proteinExistence type="inferred from homology"/>
<keyword evidence="2" id="KW-0812">Transmembrane</keyword>
<keyword evidence="9" id="KW-1185">Reference proteome</keyword>
<evidence type="ECO:0000259" key="7">
    <source>
        <dbReference type="Pfam" id="PF14940"/>
    </source>
</evidence>
<evidence type="ECO:0000313" key="8">
    <source>
        <dbReference type="EMBL" id="KAG9341435.1"/>
    </source>
</evidence>
<evidence type="ECO:0000256" key="3">
    <source>
        <dbReference type="ARBA" id="ARBA00022989"/>
    </source>
</evidence>
<comment type="similarity">
    <text evidence="5">Belongs to the TMEM248 family.</text>
</comment>
<name>A0A8T2NM52_9TELE</name>
<comment type="caution">
    <text evidence="8">The sequence shown here is derived from an EMBL/GenBank/DDBJ whole genome shotgun (WGS) entry which is preliminary data.</text>
</comment>
<evidence type="ECO:0000256" key="4">
    <source>
        <dbReference type="ARBA" id="ARBA00023136"/>
    </source>
</evidence>
<evidence type="ECO:0000256" key="1">
    <source>
        <dbReference type="ARBA" id="ARBA00004141"/>
    </source>
</evidence>
<dbReference type="GO" id="GO:0016020">
    <property type="term" value="C:membrane"/>
    <property type="evidence" value="ECO:0007669"/>
    <property type="project" value="UniProtKB-SubCell"/>
</dbReference>
<dbReference type="PANTHER" id="PTHR16002">
    <property type="entry name" value="TRANSMEMBRANE PROTEIN 248-LIKE"/>
    <property type="match status" value="1"/>
</dbReference>
<evidence type="ECO:0000256" key="5">
    <source>
        <dbReference type="ARBA" id="ARBA00038111"/>
    </source>
</evidence>
<protein>
    <recommendedName>
        <fullName evidence="6">Transmembrane protein 248</fullName>
    </recommendedName>
</protein>
<organism evidence="8 9">
    <name type="scientific">Albula glossodonta</name>
    <name type="common">roundjaw bonefish</name>
    <dbReference type="NCBI Taxonomy" id="121402"/>
    <lineage>
        <taxon>Eukaryota</taxon>
        <taxon>Metazoa</taxon>
        <taxon>Chordata</taxon>
        <taxon>Craniata</taxon>
        <taxon>Vertebrata</taxon>
        <taxon>Euteleostomi</taxon>
        <taxon>Actinopterygii</taxon>
        <taxon>Neopterygii</taxon>
        <taxon>Teleostei</taxon>
        <taxon>Albuliformes</taxon>
        <taxon>Albulidae</taxon>
        <taxon>Albula</taxon>
    </lineage>
</organism>
<accession>A0A8T2NM52</accession>
<evidence type="ECO:0000313" key="9">
    <source>
        <dbReference type="Proteomes" id="UP000824540"/>
    </source>
</evidence>
<reference evidence="8" key="1">
    <citation type="thesis" date="2021" institute="BYU ScholarsArchive" country="Provo, UT, USA">
        <title>Applications of and Algorithms for Genome Assembly and Genomic Analyses with an Emphasis on Marine Teleosts.</title>
        <authorList>
            <person name="Pickett B.D."/>
        </authorList>
    </citation>
    <scope>NUCLEOTIDE SEQUENCE</scope>
    <source>
        <strain evidence="8">HI-2016</strain>
    </source>
</reference>
<dbReference type="AlphaFoldDB" id="A0A8T2NM52"/>
<keyword evidence="4" id="KW-0472">Membrane</keyword>
<evidence type="ECO:0000256" key="6">
    <source>
        <dbReference type="ARBA" id="ARBA00039285"/>
    </source>
</evidence>
<gene>
    <name evidence="8" type="ORF">JZ751_019244</name>
</gene>
<dbReference type="Pfam" id="PF14940">
    <property type="entry name" value="TMEM219"/>
    <property type="match status" value="1"/>
</dbReference>
<dbReference type="EMBL" id="JAFBMS010000035">
    <property type="protein sequence ID" value="KAG9341435.1"/>
    <property type="molecule type" value="Genomic_DNA"/>
</dbReference>
<keyword evidence="3" id="KW-1133">Transmembrane helix</keyword>
<feature type="domain" description="TMEM248/TMEM219" evidence="7">
    <location>
        <begin position="52"/>
        <end position="103"/>
    </location>
</feature>
<sequence length="123" mass="13568">MQAEPEWLPIITHKHRWLTVNHCPLFGPPFPPYPVSVFALTPCALASVFVGEGREAHEEMNITFTLPASWNSDDCVLHGHCEQVVFSTCMTITAASNVFPVTVSVVALQASLEIMRKCLLSDS</sequence>
<evidence type="ECO:0000256" key="2">
    <source>
        <dbReference type="ARBA" id="ARBA00022692"/>
    </source>
</evidence>
<dbReference type="PANTHER" id="PTHR16002:SF5">
    <property type="entry name" value="TRANSMEMBRANE PROTEIN 248"/>
    <property type="match status" value="1"/>
</dbReference>
<dbReference type="InterPro" id="IPR039587">
    <property type="entry name" value="TMEM248/TMEM219_dom"/>
</dbReference>
<dbReference type="Proteomes" id="UP000824540">
    <property type="component" value="Unassembled WGS sequence"/>
</dbReference>